<sequence>MPSHTMEWNRHCWSSSEPSWQSVSPSHAQRLWGVPRVWGVTVALLICPLCAVLPHKPAVAQGGLLQGRGLPKLSPKPAASPPLHIGPWGVWAKVTAVAGCQRWREMSPRSSKAWQSCRVPRAGQDTATESF</sequence>
<evidence type="ECO:0000313" key="1">
    <source>
        <dbReference type="Ensembl" id="ENSCRFP00000004043.1"/>
    </source>
</evidence>
<dbReference type="Proteomes" id="UP000694396">
    <property type="component" value="Unplaced"/>
</dbReference>
<dbReference type="Ensembl" id="ENSCRFT00000004204.1">
    <property type="protein sequence ID" value="ENSCRFP00000004043.1"/>
    <property type="gene ID" value="ENSCRFG00000003298.1"/>
</dbReference>
<organism evidence="1 2">
    <name type="scientific">Cyanoderma ruficeps</name>
    <name type="common">rufous-capped babbler</name>
    <dbReference type="NCBI Taxonomy" id="181631"/>
    <lineage>
        <taxon>Eukaryota</taxon>
        <taxon>Metazoa</taxon>
        <taxon>Chordata</taxon>
        <taxon>Craniata</taxon>
        <taxon>Vertebrata</taxon>
        <taxon>Euteleostomi</taxon>
        <taxon>Archelosauria</taxon>
        <taxon>Archosauria</taxon>
        <taxon>Dinosauria</taxon>
        <taxon>Saurischia</taxon>
        <taxon>Theropoda</taxon>
        <taxon>Coelurosauria</taxon>
        <taxon>Aves</taxon>
        <taxon>Neognathae</taxon>
        <taxon>Neoaves</taxon>
        <taxon>Telluraves</taxon>
        <taxon>Australaves</taxon>
        <taxon>Passeriformes</taxon>
        <taxon>Sylvioidea</taxon>
        <taxon>Timaliidae</taxon>
        <taxon>Cyanoderma</taxon>
    </lineage>
</organism>
<keyword evidence="2" id="KW-1185">Reference proteome</keyword>
<reference evidence="1" key="2">
    <citation type="submission" date="2025-09" db="UniProtKB">
        <authorList>
            <consortium name="Ensembl"/>
        </authorList>
    </citation>
    <scope>IDENTIFICATION</scope>
</reference>
<evidence type="ECO:0000313" key="2">
    <source>
        <dbReference type="Proteomes" id="UP000694396"/>
    </source>
</evidence>
<reference evidence="1" key="1">
    <citation type="submission" date="2025-08" db="UniProtKB">
        <authorList>
            <consortium name="Ensembl"/>
        </authorList>
    </citation>
    <scope>IDENTIFICATION</scope>
</reference>
<proteinExistence type="predicted"/>
<dbReference type="AlphaFoldDB" id="A0A8C3P350"/>
<protein>
    <submittedName>
        <fullName evidence="1">Uncharacterized protein</fullName>
    </submittedName>
</protein>
<accession>A0A8C3P350</accession>
<name>A0A8C3P350_9PASS</name>